<dbReference type="Proteomes" id="UP001597343">
    <property type="component" value="Unassembled WGS sequence"/>
</dbReference>
<dbReference type="Gene3D" id="3.40.50.300">
    <property type="entry name" value="P-loop containing nucleotide triphosphate hydrolases"/>
    <property type="match status" value="1"/>
</dbReference>
<protein>
    <recommendedName>
        <fullName evidence="4">DNA mismatch repair proteins mutS family domain-containing protein</fullName>
    </recommendedName>
</protein>
<sequence>MTSGSFWDETTKELLGWPEVMASLSPVSPAGLRAKRQIRPYLSSERSLWEERMDDLLMLRSALGDEEWAKELRDALRQLPDVEGLLSLIEQGATLRPVDFFELKRFCWQGFAVERLLQAKGLCFRFWEQVAWEEHLRRLNPPGELVPSFSLAELSSDAELVRLHREHSALNEAIFAEKKAQGDRLRARYGRKPGKDGQLVFDRSDPNATAAKQDQDLQLMQETVFEAIFQQVEPERVQELLQQREDKLVEIEDRETEALQDLVSEFRPHAAMLLRALSALGRLDLTLAKAHLANRWQMGAVCWESAGGAAAQEVGRAVEGAADAGREAIARDRSVTSGWTVEAAFHPLAREAVEKRGGAYTALDLELDPGVGLITGPNMGGKTVVLKTLGLLQALAQHALPVPARLFRFRPVERIGISGGDEQSLASGLSSFGAEMQRLSALLGDSRPALLLLDEVARTTNPEEGEALAIGLASYLLTTGHSALFASHFPGVTEVNGIQGFRVAGLKRDLLDRLEESAPQELLQRLYSAMDYRLLKSCAGDVPKDAVRLAKCFGLPQAVLEQAQAVLQRKEGPTS</sequence>
<feature type="domain" description="DNA mismatch repair proteins mutS family" evidence="4">
    <location>
        <begin position="369"/>
        <end position="568"/>
    </location>
</feature>
<evidence type="ECO:0000313" key="5">
    <source>
        <dbReference type="EMBL" id="MFD2170276.1"/>
    </source>
</evidence>
<comment type="caution">
    <text evidence="5">The sequence shown here is derived from an EMBL/GenBank/DDBJ whole genome shotgun (WGS) entry which is preliminary data.</text>
</comment>
<name>A0ABW4ZYB9_9BACL</name>
<keyword evidence="3" id="KW-0238">DNA-binding</keyword>
<dbReference type="Pfam" id="PF00488">
    <property type="entry name" value="MutS_V"/>
    <property type="match status" value="1"/>
</dbReference>
<dbReference type="InterPro" id="IPR000432">
    <property type="entry name" value="DNA_mismatch_repair_MutS_C"/>
</dbReference>
<evidence type="ECO:0000256" key="2">
    <source>
        <dbReference type="ARBA" id="ARBA00022840"/>
    </source>
</evidence>
<accession>A0ABW4ZYB9</accession>
<proteinExistence type="predicted"/>
<keyword evidence="2" id="KW-0067">ATP-binding</keyword>
<dbReference type="EMBL" id="JBHUIO010000005">
    <property type="protein sequence ID" value="MFD2170276.1"/>
    <property type="molecule type" value="Genomic_DNA"/>
</dbReference>
<dbReference type="PANTHER" id="PTHR11361">
    <property type="entry name" value="DNA MISMATCH REPAIR PROTEIN MUTS FAMILY MEMBER"/>
    <property type="match status" value="1"/>
</dbReference>
<dbReference type="InterPro" id="IPR036187">
    <property type="entry name" value="DNA_mismatch_repair_MutS_sf"/>
</dbReference>
<dbReference type="PANTHER" id="PTHR11361:SF34">
    <property type="entry name" value="DNA MISMATCH REPAIR PROTEIN MSH1, MITOCHONDRIAL"/>
    <property type="match status" value="1"/>
</dbReference>
<organism evidence="5 6">
    <name type="scientific">Tumebacillus lipolyticus</name>
    <dbReference type="NCBI Taxonomy" id="1280370"/>
    <lineage>
        <taxon>Bacteria</taxon>
        <taxon>Bacillati</taxon>
        <taxon>Bacillota</taxon>
        <taxon>Bacilli</taxon>
        <taxon>Bacillales</taxon>
        <taxon>Alicyclobacillaceae</taxon>
        <taxon>Tumebacillus</taxon>
    </lineage>
</organism>
<evidence type="ECO:0000259" key="4">
    <source>
        <dbReference type="SMART" id="SM00534"/>
    </source>
</evidence>
<dbReference type="RefSeq" id="WP_386046080.1">
    <property type="nucleotide sequence ID" value="NZ_JBHUIO010000005.1"/>
</dbReference>
<evidence type="ECO:0000256" key="1">
    <source>
        <dbReference type="ARBA" id="ARBA00022741"/>
    </source>
</evidence>
<evidence type="ECO:0000256" key="3">
    <source>
        <dbReference type="ARBA" id="ARBA00023125"/>
    </source>
</evidence>
<dbReference type="SMART" id="SM00534">
    <property type="entry name" value="MUTSac"/>
    <property type="match status" value="1"/>
</dbReference>
<evidence type="ECO:0000313" key="6">
    <source>
        <dbReference type="Proteomes" id="UP001597343"/>
    </source>
</evidence>
<reference evidence="6" key="1">
    <citation type="journal article" date="2019" name="Int. J. Syst. Evol. Microbiol.">
        <title>The Global Catalogue of Microorganisms (GCM) 10K type strain sequencing project: providing services to taxonomists for standard genome sequencing and annotation.</title>
        <authorList>
            <consortium name="The Broad Institute Genomics Platform"/>
            <consortium name="The Broad Institute Genome Sequencing Center for Infectious Disease"/>
            <person name="Wu L."/>
            <person name="Ma J."/>
        </authorList>
    </citation>
    <scope>NUCLEOTIDE SEQUENCE [LARGE SCALE GENOMIC DNA]</scope>
    <source>
        <strain evidence="6">CGMCC 1.13574</strain>
    </source>
</reference>
<dbReference type="InterPro" id="IPR027417">
    <property type="entry name" value="P-loop_NTPase"/>
</dbReference>
<keyword evidence="1" id="KW-0547">Nucleotide-binding</keyword>
<keyword evidence="6" id="KW-1185">Reference proteome</keyword>
<dbReference type="SUPFAM" id="SSF48334">
    <property type="entry name" value="DNA repair protein MutS, domain III"/>
    <property type="match status" value="1"/>
</dbReference>
<dbReference type="SUPFAM" id="SSF52540">
    <property type="entry name" value="P-loop containing nucleoside triphosphate hydrolases"/>
    <property type="match status" value="1"/>
</dbReference>
<dbReference type="InterPro" id="IPR045076">
    <property type="entry name" value="MutS"/>
</dbReference>
<gene>
    <name evidence="5" type="ORF">ACFSOY_09725</name>
</gene>